<organism evidence="1 2">
    <name type="scientific">Ruminiclostridium cellobioparum subsp. termitidis CT1112</name>
    <dbReference type="NCBI Taxonomy" id="1195236"/>
    <lineage>
        <taxon>Bacteria</taxon>
        <taxon>Bacillati</taxon>
        <taxon>Bacillota</taxon>
        <taxon>Clostridia</taxon>
        <taxon>Eubacteriales</taxon>
        <taxon>Oscillospiraceae</taxon>
        <taxon>Ruminiclostridium</taxon>
    </lineage>
</organism>
<evidence type="ECO:0000313" key="1">
    <source>
        <dbReference type="EMBL" id="EMS74004.1"/>
    </source>
</evidence>
<comment type="caution">
    <text evidence="1">The sequence shown here is derived from an EMBL/GenBank/DDBJ whole genome shotgun (WGS) entry which is preliminary data.</text>
</comment>
<name>S0FY13_RUMCE</name>
<dbReference type="RefSeq" id="WP_004623033.1">
    <property type="nucleotide sequence ID" value="NZ_AORV01000008.1"/>
</dbReference>
<protein>
    <submittedName>
        <fullName evidence="1">Uncharacterized protein</fullName>
    </submittedName>
</protein>
<dbReference type="EMBL" id="AORV01000008">
    <property type="protein sequence ID" value="EMS74004.1"/>
    <property type="molecule type" value="Genomic_DNA"/>
</dbReference>
<keyword evidence="2" id="KW-1185">Reference proteome</keyword>
<dbReference type="Proteomes" id="UP000014155">
    <property type="component" value="Unassembled WGS sequence"/>
</dbReference>
<sequence>MNLQKFCEMAGVTDEELQKIEKNLKEMEEHAFYEDIYILKF</sequence>
<accession>S0FY13</accession>
<dbReference type="AlphaFoldDB" id="S0FY13"/>
<reference evidence="1 2" key="1">
    <citation type="journal article" date="2013" name="Genome Announc.">
        <title>Draft Genome Sequence of the Cellulolytic, Mesophilic, Anaerobic Bacterium Clostridium termitidis Strain CT1112 (DSM 5398).</title>
        <authorList>
            <person name="Lal S."/>
            <person name="Ramachandran U."/>
            <person name="Zhang X."/>
            <person name="Munir R."/>
            <person name="Sparling R."/>
            <person name="Levin D.B."/>
        </authorList>
    </citation>
    <scope>NUCLEOTIDE SEQUENCE [LARGE SCALE GENOMIC DNA]</scope>
    <source>
        <strain evidence="1 2">CT1112</strain>
    </source>
</reference>
<proteinExistence type="predicted"/>
<gene>
    <name evidence="1" type="ORF">CTER_5128</name>
</gene>
<dbReference type="PATRIC" id="fig|1195236.3.peg.238"/>
<evidence type="ECO:0000313" key="2">
    <source>
        <dbReference type="Proteomes" id="UP000014155"/>
    </source>
</evidence>